<dbReference type="PANTHER" id="PTHR12706">
    <property type="entry name" value="STRAWBERRY NOTCH-RELATED"/>
    <property type="match status" value="1"/>
</dbReference>
<evidence type="ECO:0000259" key="2">
    <source>
        <dbReference type="PROSITE" id="PS51192"/>
    </source>
</evidence>
<keyword evidence="4" id="KW-1185">Reference proteome</keyword>
<dbReference type="InterPro" id="IPR026741">
    <property type="entry name" value="SNO"/>
</dbReference>
<evidence type="ECO:0000313" key="4">
    <source>
        <dbReference type="Proteomes" id="UP000289220"/>
    </source>
</evidence>
<protein>
    <recommendedName>
        <fullName evidence="2">Helicase ATP-binding domain-containing protein</fullName>
    </recommendedName>
</protein>
<dbReference type="GO" id="GO:0032259">
    <property type="term" value="P:methylation"/>
    <property type="evidence" value="ECO:0007669"/>
    <property type="project" value="InterPro"/>
</dbReference>
<dbReference type="InterPro" id="IPR002052">
    <property type="entry name" value="DNA_methylase_N6_adenine_CS"/>
</dbReference>
<comment type="caution">
    <text evidence="3">The sequence shown here is derived from an EMBL/GenBank/DDBJ whole genome shotgun (WGS) entry which is preliminary data.</text>
</comment>
<name>A0A7Z9C5M8_9CAUL</name>
<dbReference type="PANTHER" id="PTHR12706:SF30">
    <property type="entry name" value="PROTEIN STRAWBERRY NOTCH-RELATED"/>
    <property type="match status" value="1"/>
</dbReference>
<dbReference type="Pfam" id="PF13872">
    <property type="entry name" value="AAA_34"/>
    <property type="match status" value="1"/>
</dbReference>
<dbReference type="GO" id="GO:0003676">
    <property type="term" value="F:nucleic acid binding"/>
    <property type="evidence" value="ECO:0007669"/>
    <property type="project" value="InterPro"/>
</dbReference>
<dbReference type="RefSeq" id="WP_154725227.1">
    <property type="nucleotide sequence ID" value="NZ_UXHF01000002.1"/>
</dbReference>
<dbReference type="GO" id="GO:0008168">
    <property type="term" value="F:methyltransferase activity"/>
    <property type="evidence" value="ECO:0007669"/>
    <property type="project" value="InterPro"/>
</dbReference>
<dbReference type="Pfam" id="PF13871">
    <property type="entry name" value="Helicase_C_4"/>
    <property type="match status" value="1"/>
</dbReference>
<accession>A0A7Z9C5M8</accession>
<sequence>MTTTRSLSLFADPSTMDNPANILAAARSLAVHLSRSRPLDRHLVADVMTTTFGASDAEGGWTWRDAYDAIEAATVLQIRRLAPQVARLEDAPAEIAALLAGVSTLGLTHSRRSEDQVALDQFSTPPQLAALAVLAAQVRPGDLVLEPSAGTGLIAAVSEACGAALTLNEIAPARAALLDGIFPTADRHRHDGRQIPDLLEKAGTFDVVVCNPPFSDLQPHLAAALKALADGGRMAAIVPLTALADTGLRRALERYGAMVCAVAFPSRAFAKHGTSVETGLLVMDRRQAATWDGLLHQPENLEGTARILAAIPARATAKPRVRLTLDAGAFAPRERGLALPTGRLGFLAGATPLAYEVRAWTGEGRDVGLYQAHALARIELRDPRPHPSPLVESGPMASVAPPAPTYRPVLPPEVRAEGRISDAQTETVIYAGEAHAADLPGRWRAGETPHERVLARDDDEDAVQFRRGFFLGDGTGCGKGRQIAAVVADNMAQGRVRALWLSRNDALLEDARRDWSAIGGGAHDIVPLSSWKQGDAIRLDRGVLFTTYATLRQPARGAKQSRLDQIVAWLGADFDGVIAFDEAHAMANAAGGGKGARGTKKASLQGMAGLALQNRLPKARVLYVSATGATTAENLAYAARLGLWDGPDAPFMSRAEFLDAMDRGGVAAMELVARELKALGLYVARSLSFEGVEYEPLVHPLTSDDIEIWDQWADAFQLIHANLAEALKATGLNDEEGKPKSAMAASAVHSAFEGAKLRFFGHLLAGLKAPSLVASIRDDLASGRSAVVQIVSTNEAVMERRLSSIPPEEWNNLSIDLTPREYVLDYLREAFPVHLMEAIEDDDGNVTMVSVMDDGRPAVNQEALVLRAALIEKMACLPAVPGVLDALLEAFGTNAVAEITGRARRVVLRDGRRVVERRGASAARAETDAFMSGRKRVLIFSDAGGTGRSYHSDLSAGNQQRRVHYLVEPGWRADAAIQGLGRSHRTYQASAPLFRPVTTDIQGEKRFTSTIARRLDSLGALTRGERRTAGAGLFRAEDNLESPWARRALLVFYGALAFGELASMTVETFMDKTGLKLFDADGGLKSSDDLPPINAFLNRLLALRIADQNALFADFDAILSGILERAAASGDLDRGLEDIQAEELEVLDQETIRTDVSTGAETALVTFSLKVRREILLSDQALVRADNVAHQLVINEKSGRAAIAELGLTTATDEDRLVPAVRLVRPDDRQTLPEKAFDESAWKPAEVGAWRRVWDKEVAETDPWRTRELTLATGLLLPIWGRLPARGCSVRRVRAPDGRRWLGRVLDAVQARTLKAALGLTEVGDAWTDGALTIATLLDRNVQLSLTGGLWLKRARVMDRLRIEVVGGRTDRDALVALGCFVEIIAFTPRVFVPIDRPAVVEAVLRRHPVQTVLDGAAA</sequence>
<evidence type="ECO:0000313" key="3">
    <source>
        <dbReference type="EMBL" id="VDC50056.1"/>
    </source>
</evidence>
<dbReference type="PROSITE" id="PS00092">
    <property type="entry name" value="N6_MTASE"/>
    <property type="match status" value="1"/>
</dbReference>
<proteinExistence type="inferred from homology"/>
<dbReference type="InterPro" id="IPR014001">
    <property type="entry name" value="Helicase_ATP-bd"/>
</dbReference>
<dbReference type="EMBL" id="UXHF01000002">
    <property type="protein sequence ID" value="VDC50056.1"/>
    <property type="molecule type" value="Genomic_DNA"/>
</dbReference>
<comment type="similarity">
    <text evidence="1">Belongs to the SBNO family.</text>
</comment>
<dbReference type="SUPFAM" id="SSF52540">
    <property type="entry name" value="P-loop containing nucleoside triphosphate hydrolases"/>
    <property type="match status" value="1"/>
</dbReference>
<gene>
    <name evidence="3" type="ORF">BREV_BREV_00132</name>
</gene>
<feature type="domain" description="Helicase ATP-binding" evidence="2">
    <location>
        <begin position="460"/>
        <end position="627"/>
    </location>
</feature>
<evidence type="ECO:0000256" key="1">
    <source>
        <dbReference type="ARBA" id="ARBA00006992"/>
    </source>
</evidence>
<dbReference type="GO" id="GO:0006355">
    <property type="term" value="P:regulation of DNA-templated transcription"/>
    <property type="evidence" value="ECO:0007669"/>
    <property type="project" value="InterPro"/>
</dbReference>
<organism evidence="3 4">
    <name type="scientific">Brevundimonas mediterranea</name>
    <dbReference type="NCBI Taxonomy" id="74329"/>
    <lineage>
        <taxon>Bacteria</taxon>
        <taxon>Pseudomonadati</taxon>
        <taxon>Pseudomonadota</taxon>
        <taxon>Alphaproteobacteria</taxon>
        <taxon>Caulobacterales</taxon>
        <taxon>Caulobacteraceae</taxon>
        <taxon>Brevundimonas</taxon>
    </lineage>
</organism>
<dbReference type="InterPro" id="IPR029063">
    <property type="entry name" value="SAM-dependent_MTases_sf"/>
</dbReference>
<dbReference type="PROSITE" id="PS51192">
    <property type="entry name" value="HELICASE_ATP_BIND_1"/>
    <property type="match status" value="1"/>
</dbReference>
<dbReference type="SUPFAM" id="SSF53335">
    <property type="entry name" value="S-adenosyl-L-methionine-dependent methyltransferases"/>
    <property type="match status" value="1"/>
</dbReference>
<dbReference type="Gene3D" id="3.40.50.150">
    <property type="entry name" value="Vaccinia Virus protein VP39"/>
    <property type="match status" value="1"/>
</dbReference>
<dbReference type="InterPro" id="IPR026937">
    <property type="entry name" value="SBNO_Helicase_C_dom"/>
</dbReference>
<reference evidence="3 4" key="1">
    <citation type="submission" date="2018-11" db="EMBL/GenBank/DDBJ databases">
        <authorList>
            <person name="Peiro R."/>
            <person name="Begona"/>
            <person name="Cbmso G."/>
            <person name="Lopez M."/>
            <person name="Gonzalez S."/>
            <person name="Sacristan E."/>
            <person name="Castillo E."/>
        </authorList>
    </citation>
    <scope>NUCLEOTIDE SEQUENCE [LARGE SCALE GENOMIC DNA]</scope>
    <source>
        <strain evidence="3">Brev_genome</strain>
    </source>
</reference>
<dbReference type="Gene3D" id="3.40.50.300">
    <property type="entry name" value="P-loop containing nucleotide triphosphate hydrolases"/>
    <property type="match status" value="1"/>
</dbReference>
<dbReference type="InterPro" id="IPR039187">
    <property type="entry name" value="SNO_AAA"/>
</dbReference>
<dbReference type="InterPro" id="IPR027417">
    <property type="entry name" value="P-loop_NTPase"/>
</dbReference>
<dbReference type="Proteomes" id="UP000289220">
    <property type="component" value="Unassembled WGS sequence"/>
</dbReference>